<accession>A0AAE0IAN0</accession>
<protein>
    <recommendedName>
        <fullName evidence="4">Chromo domain-containing protein</fullName>
    </recommendedName>
</protein>
<feature type="compositionally biased region" description="Low complexity" evidence="3">
    <location>
        <begin position="257"/>
        <end position="270"/>
    </location>
</feature>
<feature type="region of interest" description="Disordered" evidence="3">
    <location>
        <begin position="1263"/>
        <end position="1285"/>
    </location>
</feature>
<feature type="compositionally biased region" description="Basic and acidic residues" evidence="3">
    <location>
        <begin position="1404"/>
        <end position="1419"/>
    </location>
</feature>
<proteinExistence type="predicted"/>
<evidence type="ECO:0000259" key="4">
    <source>
        <dbReference type="PROSITE" id="PS50013"/>
    </source>
</evidence>
<comment type="caution">
    <text evidence="5">The sequence shown here is derived from an EMBL/GenBank/DDBJ whole genome shotgun (WGS) entry which is preliminary data.</text>
</comment>
<evidence type="ECO:0000256" key="3">
    <source>
        <dbReference type="SAM" id="MobiDB-lite"/>
    </source>
</evidence>
<reference evidence="5" key="2">
    <citation type="submission" date="2023-06" db="EMBL/GenBank/DDBJ databases">
        <authorList>
            <consortium name="Lawrence Berkeley National Laboratory"/>
            <person name="Haridas S."/>
            <person name="Hensen N."/>
            <person name="Bonometti L."/>
            <person name="Westerberg I."/>
            <person name="Brannstrom I.O."/>
            <person name="Guillou S."/>
            <person name="Cros-Aarteil S."/>
            <person name="Calhoun S."/>
            <person name="Kuo A."/>
            <person name="Mondo S."/>
            <person name="Pangilinan J."/>
            <person name="Riley R."/>
            <person name="Labutti K."/>
            <person name="Andreopoulos B."/>
            <person name="Lipzen A."/>
            <person name="Chen C."/>
            <person name="Yanf M."/>
            <person name="Daum C."/>
            <person name="Ng V."/>
            <person name="Clum A."/>
            <person name="Steindorff A."/>
            <person name="Ohm R."/>
            <person name="Martin F."/>
            <person name="Silar P."/>
            <person name="Natvig D."/>
            <person name="Lalanne C."/>
            <person name="Gautier V."/>
            <person name="Ament-Velasquez S.L."/>
            <person name="Kruys A."/>
            <person name="Hutchinson M.I."/>
            <person name="Powell A.J."/>
            <person name="Barry K."/>
            <person name="Miller A.N."/>
            <person name="Grigoriev I.V."/>
            <person name="Debuchy R."/>
            <person name="Gladieux P."/>
            <person name="Thoren M.H."/>
            <person name="Johannesson H."/>
        </authorList>
    </citation>
    <scope>NUCLEOTIDE SEQUENCE</scope>
    <source>
        <strain evidence="5">SMH4131-1</strain>
    </source>
</reference>
<gene>
    <name evidence="5" type="ORF">B0T19DRAFT_360909</name>
</gene>
<organism evidence="5 6">
    <name type="scientific">Cercophora scortea</name>
    <dbReference type="NCBI Taxonomy" id="314031"/>
    <lineage>
        <taxon>Eukaryota</taxon>
        <taxon>Fungi</taxon>
        <taxon>Dikarya</taxon>
        <taxon>Ascomycota</taxon>
        <taxon>Pezizomycotina</taxon>
        <taxon>Sordariomycetes</taxon>
        <taxon>Sordariomycetidae</taxon>
        <taxon>Sordariales</taxon>
        <taxon>Lasiosphaeriaceae</taxon>
        <taxon>Cercophora</taxon>
    </lineage>
</organism>
<feature type="region of interest" description="Disordered" evidence="3">
    <location>
        <begin position="991"/>
        <end position="1015"/>
    </location>
</feature>
<dbReference type="PANTHER" id="PTHR13037:SF24">
    <property type="entry name" value="POLYCOMB PROTEIN PCL-RELATED"/>
    <property type="match status" value="1"/>
</dbReference>
<dbReference type="PANTHER" id="PTHR13037">
    <property type="entry name" value="FORMIN"/>
    <property type="match status" value="1"/>
</dbReference>
<reference evidence="5" key="1">
    <citation type="journal article" date="2023" name="Mol. Phylogenet. Evol.">
        <title>Genome-scale phylogeny and comparative genomics of the fungal order Sordariales.</title>
        <authorList>
            <person name="Hensen N."/>
            <person name="Bonometti L."/>
            <person name="Westerberg I."/>
            <person name="Brannstrom I.O."/>
            <person name="Guillou S."/>
            <person name="Cros-Aarteil S."/>
            <person name="Calhoun S."/>
            <person name="Haridas S."/>
            <person name="Kuo A."/>
            <person name="Mondo S."/>
            <person name="Pangilinan J."/>
            <person name="Riley R."/>
            <person name="LaButti K."/>
            <person name="Andreopoulos B."/>
            <person name="Lipzen A."/>
            <person name="Chen C."/>
            <person name="Yan M."/>
            <person name="Daum C."/>
            <person name="Ng V."/>
            <person name="Clum A."/>
            <person name="Steindorff A."/>
            <person name="Ohm R.A."/>
            <person name="Martin F."/>
            <person name="Silar P."/>
            <person name="Natvig D.O."/>
            <person name="Lalanne C."/>
            <person name="Gautier V."/>
            <person name="Ament-Velasquez S.L."/>
            <person name="Kruys A."/>
            <person name="Hutchinson M.I."/>
            <person name="Powell A.J."/>
            <person name="Barry K."/>
            <person name="Miller A.N."/>
            <person name="Grigoriev I.V."/>
            <person name="Debuchy R."/>
            <person name="Gladieux P."/>
            <person name="Hiltunen Thoren M."/>
            <person name="Johannesson H."/>
        </authorList>
    </citation>
    <scope>NUCLEOTIDE SEQUENCE</scope>
    <source>
        <strain evidence="5">SMH4131-1</strain>
    </source>
</reference>
<name>A0AAE0IAN0_9PEZI</name>
<feature type="region of interest" description="Disordered" evidence="3">
    <location>
        <begin position="342"/>
        <end position="465"/>
    </location>
</feature>
<dbReference type="SUPFAM" id="SSF54160">
    <property type="entry name" value="Chromo domain-like"/>
    <property type="match status" value="1"/>
</dbReference>
<dbReference type="PROSITE" id="PS50013">
    <property type="entry name" value="CHROMO_2"/>
    <property type="match status" value="1"/>
</dbReference>
<evidence type="ECO:0000256" key="1">
    <source>
        <dbReference type="ARBA" id="ARBA00011353"/>
    </source>
</evidence>
<feature type="region of interest" description="Disordered" evidence="3">
    <location>
        <begin position="1393"/>
        <end position="1419"/>
    </location>
</feature>
<keyword evidence="6" id="KW-1185">Reference proteome</keyword>
<dbReference type="Gene3D" id="2.40.50.40">
    <property type="match status" value="1"/>
</dbReference>
<feature type="region of interest" description="Disordered" evidence="3">
    <location>
        <begin position="94"/>
        <end position="330"/>
    </location>
</feature>
<dbReference type="EMBL" id="JAUEPO010000005">
    <property type="protein sequence ID" value="KAK3321465.1"/>
    <property type="molecule type" value="Genomic_DNA"/>
</dbReference>
<feature type="compositionally biased region" description="Low complexity" evidence="3">
    <location>
        <begin position="1393"/>
        <end position="1402"/>
    </location>
</feature>
<dbReference type="SMART" id="SM00298">
    <property type="entry name" value="CHROMO"/>
    <property type="match status" value="1"/>
</dbReference>
<feature type="compositionally biased region" description="Low complexity" evidence="3">
    <location>
        <begin position="1263"/>
        <end position="1283"/>
    </location>
</feature>
<dbReference type="Proteomes" id="UP001286456">
    <property type="component" value="Unassembled WGS sequence"/>
</dbReference>
<dbReference type="InterPro" id="IPR000953">
    <property type="entry name" value="Chromo/chromo_shadow_dom"/>
</dbReference>
<feature type="compositionally biased region" description="Acidic residues" evidence="3">
    <location>
        <begin position="141"/>
        <end position="163"/>
    </location>
</feature>
<keyword evidence="2" id="KW-0945">Host-virus interaction</keyword>
<sequence length="1419" mass="159455">MSKQAGRKHGTERVSPDSDESDDNISLTSTAPDAHDSDEEFCVENILAEQEHESGEMYYLVEWSGFPLHDASWEPESNLGDELKAIWEEKKQEIERGERQPFDVETYHAARKQADEAKRERHRRRNAKRKRLGLPQTPPLDEADFVASIEDDSSEEEAIEDPDIYAPGGSGPEPTERTNLQSEHPSIPPPPTERPLPTLRSPPALLPQPTPQQKMFKDAVAQTKKPLSPTVPAASRKQTERTSATGYQGTARRPVRSLATTTTTSTLATAGLPKSTATGRVTKPASSNGLKAKKTALTKQPTGNIFSGGRRRKSRAGLSDVMSDTTKEPKMFSRARYMRLAEKGARDKEDRPPDITNIATFEITKGPPGDRKISTEVAAPLISSNQEPPPVEPKPVAVVTEMGLEKKKRKSVRFLDNDDAPSAQEPEPMDIDSPSNEPSPPPPNQPTARPRLRSPPPADLENLGTTKARLSLAEYRSKVLTQSSDKKLVLGESAPIEATFNGLPRDLPQQWLSTFLAQETLEFHHSCFSTTMVMKSPVLMESRFCWGPITSKDGEPVLEAVAEYLTLGLLGLYCPNVEYNVLIYPPKCEEWKLEPSHHDPPSPSAVSLHYMIFKSTADCSSMLRPLNIPSPLLPGQSEADGIVSTSARESVVTRLFGFSYAQLLPIQHQKQPPTHSFFLAFPENRATTMLALYHWLRACNPDCQIYVCYHPGSWAAFRASAEVQPGAVIVHEGLAWSVRRFPNLHHYLIHNLDEYWCFSEPIQSLPLYPSLSTTAAMAPGNMHFTRIFPYRTAIFVTPSFLVSEPQRAYEFFDWFLSKWAKKFNYRLVTACNIHAYLLDLAIEKSEARDVLWRTAGKTPIEIQISANLCGLSLADCNQRYSTATLATELHNLRITKSGAHGTEEDNNSLVYADPAIDPNDEQSLVNWFGWWSTLRFDQFRKFHVIGSSPRIRFQGSRRGERLVPIPKYTKATLNDPDAVLERVQQELDAVQPPAEPNGNGNGSSTQAIGNGLGADGSGENMTAPWSFKSDIANSDDSQVITNFLKSIINGPGRNHTYMTLYQFPVSWESIEMADHFHDFKMFYKRISDWFSFTWSFTNPTYCRHPRGFNTYIGFFYTIAGEWDPDPDTRPTDPKTRPHPWIAIYRPVNPHKRPYTRCEVIIWDCNARTRFPGSQIPAEKDLIYMQRQVIQYLRENGAAKNPGTWVDRVWLGGFVYPPSCASPYPFDVTLKFLEQLLTEPREHLPALERHMLERGYRQVICEPSQAGSGSAKNAASPASSHSNSLFFNQRGDDAMEVDSQYSDSEDEDTRIIFHPPRGSRKLQPGQRSKCANKLFEDARLARARARDGSLQTHMTYEFTPTPEWYAEQRAEGRGYEHINVDSWESIFNYFKIGSGNTSSSGTGDATDRRESFPTLDKDRA</sequence>
<feature type="compositionally biased region" description="Basic residues" evidence="3">
    <location>
        <begin position="120"/>
        <end position="132"/>
    </location>
</feature>
<evidence type="ECO:0000256" key="2">
    <source>
        <dbReference type="ARBA" id="ARBA00022581"/>
    </source>
</evidence>
<dbReference type="CDD" id="cd18966">
    <property type="entry name" value="chromodomain"/>
    <property type="match status" value="1"/>
</dbReference>
<dbReference type="GO" id="GO:0006338">
    <property type="term" value="P:chromatin remodeling"/>
    <property type="evidence" value="ECO:0007669"/>
    <property type="project" value="UniProtKB-ARBA"/>
</dbReference>
<dbReference type="InterPro" id="IPR023780">
    <property type="entry name" value="Chromo_domain"/>
</dbReference>
<evidence type="ECO:0000313" key="6">
    <source>
        <dbReference type="Proteomes" id="UP001286456"/>
    </source>
</evidence>
<feature type="region of interest" description="Disordered" evidence="3">
    <location>
        <begin position="1"/>
        <end position="39"/>
    </location>
</feature>
<feature type="compositionally biased region" description="Basic and acidic residues" evidence="3">
    <location>
        <begin position="94"/>
        <end position="119"/>
    </location>
</feature>
<dbReference type="Pfam" id="PF00385">
    <property type="entry name" value="Chromo"/>
    <property type="match status" value="1"/>
</dbReference>
<feature type="compositionally biased region" description="Polar residues" evidence="3">
    <location>
        <begin position="275"/>
        <end position="289"/>
    </location>
</feature>
<evidence type="ECO:0000313" key="5">
    <source>
        <dbReference type="EMBL" id="KAK3321465.1"/>
    </source>
</evidence>
<dbReference type="InterPro" id="IPR016197">
    <property type="entry name" value="Chromo-like_dom_sf"/>
</dbReference>
<comment type="subunit">
    <text evidence="1">Component of the NuA4 histone acetyltransferase complex.</text>
</comment>
<feature type="compositionally biased region" description="Basic and acidic residues" evidence="3">
    <location>
        <begin position="342"/>
        <end position="353"/>
    </location>
</feature>
<feature type="domain" description="Chromo" evidence="4">
    <location>
        <begin position="41"/>
        <end position="101"/>
    </location>
</feature>